<name>A0A024P462_9BACI</name>
<keyword evidence="2" id="KW-1185">Reference proteome</keyword>
<organism evidence="1 2">
    <name type="scientific">Halobacillus karajensis</name>
    <dbReference type="NCBI Taxonomy" id="195088"/>
    <lineage>
        <taxon>Bacteria</taxon>
        <taxon>Bacillati</taxon>
        <taxon>Bacillota</taxon>
        <taxon>Bacilli</taxon>
        <taxon>Bacillales</taxon>
        <taxon>Bacillaceae</taxon>
        <taxon>Halobacillus</taxon>
    </lineage>
</organism>
<evidence type="ECO:0000313" key="1">
    <source>
        <dbReference type="EMBL" id="CDQ23650.1"/>
    </source>
</evidence>
<reference evidence="1 2" key="2">
    <citation type="submission" date="2014-05" db="EMBL/GenBank/DDBJ databases">
        <title>Draft genome sequence of Halobacillus karajensis HK-03.</title>
        <authorList>
            <person name="Khelaifia S."/>
            <person name="Croce O."/>
            <person name="Lagier J.C."/>
            <person name="Raoult D."/>
        </authorList>
    </citation>
    <scope>NUCLEOTIDE SEQUENCE [LARGE SCALE GENOMIC DNA]</scope>
    <source>
        <strain evidence="1 2">HD-03</strain>
    </source>
</reference>
<evidence type="ECO:0000313" key="2">
    <source>
        <dbReference type="Proteomes" id="UP000028868"/>
    </source>
</evidence>
<proteinExistence type="predicted"/>
<dbReference type="EMBL" id="CCDI010000002">
    <property type="protein sequence ID" value="CDQ23650.1"/>
    <property type="molecule type" value="Genomic_DNA"/>
</dbReference>
<dbReference type="Proteomes" id="UP000028868">
    <property type="component" value="Unassembled WGS sequence"/>
</dbReference>
<gene>
    <name evidence="1" type="ORF">BN983_01901</name>
</gene>
<sequence length="86" mass="9934">MKVEGKENLIGDKKHKYTHIQNNSNKVCFMFSGAGYTYDKPLFYYSTMKFIEDKVDIVHVHYNYSKTVGMGVFNALLPNFQRGSAQ</sequence>
<dbReference type="AlphaFoldDB" id="A0A024P462"/>
<comment type="caution">
    <text evidence="1">The sequence shown here is derived from an EMBL/GenBank/DDBJ whole genome shotgun (WGS) entry which is preliminary data.</text>
</comment>
<reference evidence="2" key="1">
    <citation type="submission" date="2014-03" db="EMBL/GenBank/DDBJ databases">
        <authorList>
            <person name="Urmite Genomes U."/>
        </authorList>
    </citation>
    <scope>NUCLEOTIDE SEQUENCE [LARGE SCALE GENOMIC DNA]</scope>
    <source>
        <strain evidence="2">HD-03</strain>
    </source>
</reference>
<accession>A0A024P462</accession>
<protein>
    <submittedName>
        <fullName evidence="1">Uncharacterized protein</fullName>
    </submittedName>
</protein>